<dbReference type="GO" id="GO:0002250">
    <property type="term" value="P:adaptive immune response"/>
    <property type="evidence" value="ECO:0007669"/>
    <property type="project" value="UniProtKB-KW"/>
</dbReference>
<evidence type="ECO:0000256" key="9">
    <source>
        <dbReference type="ARBA" id="ARBA00023182"/>
    </source>
</evidence>
<proteinExistence type="predicted"/>
<protein>
    <submittedName>
        <fullName evidence="12">HB2C protein</fullName>
    </submittedName>
</protein>
<dbReference type="AlphaFoldDB" id="A0A7K5P0P3"/>
<sequence length="114" mass="12951">AVLVALVVLGAHPSGGKETSAGYFQFQFKGACYFTNGTERVRLLERYIYSRQPHVHFDSEVGYYVADNPLGESTAKQFNSQPDVLEQKRAAVDRFCRHNYRVVTPFTVERRGEC</sequence>
<keyword evidence="10" id="KW-0732">Signal</keyword>
<keyword evidence="9" id="KW-0491">MHC II</keyword>
<feature type="non-terminal residue" evidence="12">
    <location>
        <position position="114"/>
    </location>
</feature>
<keyword evidence="4" id="KW-1133">Transmembrane helix</keyword>
<evidence type="ECO:0000259" key="11">
    <source>
        <dbReference type="SMART" id="SM00921"/>
    </source>
</evidence>
<keyword evidence="13" id="KW-1185">Reference proteome</keyword>
<evidence type="ECO:0000256" key="4">
    <source>
        <dbReference type="ARBA" id="ARBA00022989"/>
    </source>
</evidence>
<dbReference type="EMBL" id="VYZF01005298">
    <property type="protein sequence ID" value="NWT48751.1"/>
    <property type="molecule type" value="Genomic_DNA"/>
</dbReference>
<keyword evidence="2" id="KW-0812">Transmembrane</keyword>
<evidence type="ECO:0000256" key="1">
    <source>
        <dbReference type="ARBA" id="ARBA00004479"/>
    </source>
</evidence>
<organism evidence="12 13">
    <name type="scientific">Chroicocephalus maculipennis</name>
    <name type="common">Brown-hooded gull</name>
    <name type="synonym">Larus maculipennis</name>
    <dbReference type="NCBI Taxonomy" id="287016"/>
    <lineage>
        <taxon>Eukaryota</taxon>
        <taxon>Metazoa</taxon>
        <taxon>Chordata</taxon>
        <taxon>Craniata</taxon>
        <taxon>Vertebrata</taxon>
        <taxon>Euteleostomi</taxon>
        <taxon>Archelosauria</taxon>
        <taxon>Archosauria</taxon>
        <taxon>Dinosauria</taxon>
        <taxon>Saurischia</taxon>
        <taxon>Theropoda</taxon>
        <taxon>Coelurosauria</taxon>
        <taxon>Aves</taxon>
        <taxon>Neognathae</taxon>
        <taxon>Neoaves</taxon>
        <taxon>Charadriiformes</taxon>
        <taxon>Laridae</taxon>
        <taxon>Chroicocephalus</taxon>
    </lineage>
</organism>
<keyword evidence="6" id="KW-0472">Membrane</keyword>
<feature type="signal peptide" evidence="10">
    <location>
        <begin position="1"/>
        <end position="16"/>
    </location>
</feature>
<dbReference type="InterPro" id="IPR050160">
    <property type="entry name" value="MHC/Immunoglobulin"/>
</dbReference>
<keyword evidence="3" id="KW-0391">Immunity</keyword>
<dbReference type="SUPFAM" id="SSF54452">
    <property type="entry name" value="MHC antigen-recognition domain"/>
    <property type="match status" value="1"/>
</dbReference>
<keyword evidence="5" id="KW-1064">Adaptive immunity</keyword>
<dbReference type="InterPro" id="IPR014745">
    <property type="entry name" value="MHC_II_a/b_N"/>
</dbReference>
<evidence type="ECO:0000256" key="2">
    <source>
        <dbReference type="ARBA" id="ARBA00022692"/>
    </source>
</evidence>
<comment type="caution">
    <text evidence="12">The sequence shown here is derived from an EMBL/GenBank/DDBJ whole genome shotgun (WGS) entry which is preliminary data.</text>
</comment>
<dbReference type="FunFam" id="3.10.320.10:FF:000001">
    <property type="entry name" value="HLA class II histocompatibility antigen, DRB1-1 beta chain"/>
    <property type="match status" value="1"/>
</dbReference>
<evidence type="ECO:0000313" key="12">
    <source>
        <dbReference type="EMBL" id="NWT48751.1"/>
    </source>
</evidence>
<evidence type="ECO:0000256" key="10">
    <source>
        <dbReference type="SAM" id="SignalP"/>
    </source>
</evidence>
<dbReference type="GO" id="GO:0002504">
    <property type="term" value="P:antigen processing and presentation of peptide or polysaccharide antigen via MHC class II"/>
    <property type="evidence" value="ECO:0007669"/>
    <property type="project" value="UniProtKB-KW"/>
</dbReference>
<dbReference type="Pfam" id="PF00969">
    <property type="entry name" value="MHC_II_beta"/>
    <property type="match status" value="1"/>
</dbReference>
<name>A0A7K5P0P3_CHRMC</name>
<dbReference type="Gene3D" id="3.10.320.10">
    <property type="entry name" value="Class II Histocompatibility Antigen, M Beta Chain, Chain B, domain 1"/>
    <property type="match status" value="1"/>
</dbReference>
<feature type="domain" description="MHC class II beta chain N-terminal" evidence="11">
    <location>
        <begin position="30"/>
        <end position="104"/>
    </location>
</feature>
<dbReference type="PANTHER" id="PTHR19944">
    <property type="entry name" value="MHC CLASS II-RELATED"/>
    <property type="match status" value="1"/>
</dbReference>
<evidence type="ECO:0000256" key="8">
    <source>
        <dbReference type="ARBA" id="ARBA00023180"/>
    </source>
</evidence>
<reference evidence="12 13" key="1">
    <citation type="submission" date="2019-09" db="EMBL/GenBank/DDBJ databases">
        <title>Bird 10,000 Genomes (B10K) Project - Family phase.</title>
        <authorList>
            <person name="Zhang G."/>
        </authorList>
    </citation>
    <scope>NUCLEOTIDE SEQUENCE [LARGE SCALE GENOMIC DNA]</scope>
    <source>
        <strain evidence="12">B10K-DU-021-33</strain>
        <tissue evidence="12">Mixed tissue sample</tissue>
    </source>
</reference>
<feature type="chain" id="PRO_5029896631" evidence="10">
    <location>
        <begin position="17"/>
        <end position="114"/>
    </location>
</feature>
<dbReference type="PANTHER" id="PTHR19944:SF99">
    <property type="entry name" value="HLA CLASS II HISTOCOMPATIBILITY ANTIGEN, DRB1 BETA CHAIN"/>
    <property type="match status" value="1"/>
</dbReference>
<evidence type="ECO:0000256" key="3">
    <source>
        <dbReference type="ARBA" id="ARBA00022859"/>
    </source>
</evidence>
<gene>
    <name evidence="12" type="primary">Hb2c</name>
    <name evidence="12" type="ORF">CHRMAC_R06156</name>
</gene>
<feature type="non-terminal residue" evidence="12">
    <location>
        <position position="1"/>
    </location>
</feature>
<dbReference type="Proteomes" id="UP000524558">
    <property type="component" value="Unassembled WGS sequence"/>
</dbReference>
<comment type="subcellular location">
    <subcellularLocation>
        <location evidence="1">Membrane</location>
        <topology evidence="1">Single-pass type I membrane protein</topology>
    </subcellularLocation>
</comment>
<dbReference type="InterPro" id="IPR000353">
    <property type="entry name" value="MHC_II_b_N"/>
</dbReference>
<dbReference type="GO" id="GO:0042613">
    <property type="term" value="C:MHC class II protein complex"/>
    <property type="evidence" value="ECO:0007669"/>
    <property type="project" value="UniProtKB-KW"/>
</dbReference>
<evidence type="ECO:0000256" key="5">
    <source>
        <dbReference type="ARBA" id="ARBA00023130"/>
    </source>
</evidence>
<evidence type="ECO:0000256" key="7">
    <source>
        <dbReference type="ARBA" id="ARBA00023157"/>
    </source>
</evidence>
<accession>A0A7K5P0P3</accession>
<evidence type="ECO:0000313" key="13">
    <source>
        <dbReference type="Proteomes" id="UP000524558"/>
    </source>
</evidence>
<keyword evidence="7" id="KW-1015">Disulfide bond</keyword>
<dbReference type="InterPro" id="IPR011162">
    <property type="entry name" value="MHC_I/II-like_Ag-recog"/>
</dbReference>
<keyword evidence="8" id="KW-0325">Glycoprotein</keyword>
<dbReference type="SMART" id="SM00921">
    <property type="entry name" value="MHC_II_beta"/>
    <property type="match status" value="1"/>
</dbReference>
<evidence type="ECO:0000256" key="6">
    <source>
        <dbReference type="ARBA" id="ARBA00023136"/>
    </source>
</evidence>